<dbReference type="AlphaFoldDB" id="M6C5X2"/>
<evidence type="ECO:0000313" key="1">
    <source>
        <dbReference type="EMBL" id="EMJ81645.1"/>
    </source>
</evidence>
<sequence length="64" mass="7380">MKRIEGDFCFPKVPTDFRFKSNSGKEICEQNSDKVSTCSLDCSPKKTKVIWKFSFKTHRTSGRS</sequence>
<accession>M6C5X2</accession>
<protein>
    <submittedName>
        <fullName evidence="1">Uncharacterized protein</fullName>
    </submittedName>
</protein>
<evidence type="ECO:0000313" key="2">
    <source>
        <dbReference type="Proteomes" id="UP000011873"/>
    </source>
</evidence>
<reference evidence="1 2" key="1">
    <citation type="submission" date="2013-01" db="EMBL/GenBank/DDBJ databases">
        <authorList>
            <person name="Harkins D.M."/>
            <person name="Durkin A.S."/>
            <person name="Brinkac L.M."/>
            <person name="Haft D.H."/>
            <person name="Selengut J.D."/>
            <person name="Sanka R."/>
            <person name="DePew J."/>
            <person name="Purushe J."/>
            <person name="Galloway R.L."/>
            <person name="Vinetz J.M."/>
            <person name="Sutton G.G."/>
            <person name="Nierman W.C."/>
            <person name="Fouts D.E."/>
        </authorList>
    </citation>
    <scope>NUCLEOTIDE SEQUENCE [LARGE SCALE GENOMIC DNA]</scope>
    <source>
        <strain evidence="1 2">Sponselee CDC</strain>
    </source>
</reference>
<proteinExistence type="predicted"/>
<name>M6C5X2_LEPBO</name>
<dbReference type="PATRIC" id="fig|1218567.3.peg.2104"/>
<comment type="caution">
    <text evidence="1">The sequence shown here is derived from an EMBL/GenBank/DDBJ whole genome shotgun (WGS) entry which is preliminary data.</text>
</comment>
<gene>
    <name evidence="1" type="ORF">LEP1GSC016_1799</name>
</gene>
<dbReference type="Proteomes" id="UP000011873">
    <property type="component" value="Unassembled WGS sequence"/>
</dbReference>
<organism evidence="1 2">
    <name type="scientific">Leptospira borgpetersenii serovar Hardjo-bovis str. Sponselee</name>
    <dbReference type="NCBI Taxonomy" id="1303729"/>
    <lineage>
        <taxon>Bacteria</taxon>
        <taxon>Pseudomonadati</taxon>
        <taxon>Spirochaetota</taxon>
        <taxon>Spirochaetia</taxon>
        <taxon>Leptospirales</taxon>
        <taxon>Leptospiraceae</taxon>
        <taxon>Leptospira</taxon>
    </lineage>
</organism>
<dbReference type="EMBL" id="ANMU01000080">
    <property type="protein sequence ID" value="EMJ81645.1"/>
    <property type="molecule type" value="Genomic_DNA"/>
</dbReference>